<gene>
    <name evidence="1" type="ORF">BC793_111290</name>
</gene>
<dbReference type="EMBL" id="QGGR01000011">
    <property type="protein sequence ID" value="PWK45316.1"/>
    <property type="molecule type" value="Genomic_DNA"/>
</dbReference>
<evidence type="ECO:0000313" key="2">
    <source>
        <dbReference type="Proteomes" id="UP000245697"/>
    </source>
</evidence>
<protein>
    <submittedName>
        <fullName evidence="1">Uncharacterized protein</fullName>
    </submittedName>
</protein>
<evidence type="ECO:0000313" key="1">
    <source>
        <dbReference type="EMBL" id="PWK45316.1"/>
    </source>
</evidence>
<organism evidence="1 2">
    <name type="scientific">Actinoplanes xinjiangensis</name>
    <dbReference type="NCBI Taxonomy" id="512350"/>
    <lineage>
        <taxon>Bacteria</taxon>
        <taxon>Bacillati</taxon>
        <taxon>Actinomycetota</taxon>
        <taxon>Actinomycetes</taxon>
        <taxon>Micromonosporales</taxon>
        <taxon>Micromonosporaceae</taxon>
        <taxon>Actinoplanes</taxon>
    </lineage>
</organism>
<proteinExistence type="predicted"/>
<comment type="caution">
    <text evidence="1">The sequence shown here is derived from an EMBL/GenBank/DDBJ whole genome shotgun (WGS) entry which is preliminary data.</text>
</comment>
<dbReference type="Proteomes" id="UP000245697">
    <property type="component" value="Unassembled WGS sequence"/>
</dbReference>
<accession>A0A316FCX4</accession>
<sequence length="52" mass="5652">MWGCRSGRWSGLVLVSVAAKVWKAKRVEDLEQLSTERIAAASGVAFQNAFAV</sequence>
<reference evidence="1 2" key="1">
    <citation type="submission" date="2018-05" db="EMBL/GenBank/DDBJ databases">
        <title>Genomic Encyclopedia of Archaeal and Bacterial Type Strains, Phase II (KMG-II): from individual species to whole genera.</title>
        <authorList>
            <person name="Goeker M."/>
        </authorList>
    </citation>
    <scope>NUCLEOTIDE SEQUENCE [LARGE SCALE GENOMIC DNA]</scope>
    <source>
        <strain evidence="1 2">DSM 45184</strain>
    </source>
</reference>
<keyword evidence="2" id="KW-1185">Reference proteome</keyword>
<name>A0A316FCX4_9ACTN</name>
<dbReference type="AlphaFoldDB" id="A0A316FCX4"/>